<gene>
    <name evidence="2" type="ORF">F5147DRAFT_656115</name>
</gene>
<feature type="region of interest" description="Disordered" evidence="1">
    <location>
        <begin position="51"/>
        <end position="70"/>
    </location>
</feature>
<dbReference type="RefSeq" id="XP_041288778.1">
    <property type="nucleotide sequence ID" value="XM_041434054.1"/>
</dbReference>
<sequence>MGILNPRGSWVWVPLGYGWGSCSYDHHSMHPTFFSGTAKCITKLPDKAKAALDKKREGSSNKQKNNETRVRVLEGRGRGLDLETPVPLDNCDICDCKKCYPGVYPPWVWVGVSISGTLQKTHTHMVRVGVSPQIPQGIPTLISTGPTVFCLKNRDQGILRLLKNLGQVYNFMMQDKTLGGIPSMQGIIRQIVQQTLECSQFIKDYSATKNFCEESMNYCALLACSFITYPLLLL</sequence>
<comment type="caution">
    <text evidence="2">The sequence shown here is derived from an EMBL/GenBank/DDBJ whole genome shotgun (WGS) entry which is preliminary data.</text>
</comment>
<evidence type="ECO:0000313" key="2">
    <source>
        <dbReference type="EMBL" id="KAG2098224.1"/>
    </source>
</evidence>
<keyword evidence="3" id="KW-1185">Reference proteome</keyword>
<dbReference type="Proteomes" id="UP000823399">
    <property type="component" value="Unassembled WGS sequence"/>
</dbReference>
<protein>
    <submittedName>
        <fullName evidence="2">Uncharacterized protein</fullName>
    </submittedName>
</protein>
<organism evidence="2 3">
    <name type="scientific">Suillus discolor</name>
    <dbReference type="NCBI Taxonomy" id="1912936"/>
    <lineage>
        <taxon>Eukaryota</taxon>
        <taxon>Fungi</taxon>
        <taxon>Dikarya</taxon>
        <taxon>Basidiomycota</taxon>
        <taxon>Agaricomycotina</taxon>
        <taxon>Agaricomycetes</taxon>
        <taxon>Agaricomycetidae</taxon>
        <taxon>Boletales</taxon>
        <taxon>Suillineae</taxon>
        <taxon>Suillaceae</taxon>
        <taxon>Suillus</taxon>
    </lineage>
</organism>
<name>A0A9P7JQH6_9AGAM</name>
<dbReference type="OrthoDB" id="2665447at2759"/>
<reference evidence="2" key="1">
    <citation type="journal article" date="2020" name="New Phytol.">
        <title>Comparative genomics reveals dynamic genome evolution in host specialist ectomycorrhizal fungi.</title>
        <authorList>
            <person name="Lofgren L.A."/>
            <person name="Nguyen N.H."/>
            <person name="Vilgalys R."/>
            <person name="Ruytinx J."/>
            <person name="Liao H.L."/>
            <person name="Branco S."/>
            <person name="Kuo A."/>
            <person name="LaButti K."/>
            <person name="Lipzen A."/>
            <person name="Andreopoulos W."/>
            <person name="Pangilinan J."/>
            <person name="Riley R."/>
            <person name="Hundley H."/>
            <person name="Na H."/>
            <person name="Barry K."/>
            <person name="Grigoriev I.V."/>
            <person name="Stajich J.E."/>
            <person name="Kennedy P.G."/>
        </authorList>
    </citation>
    <scope>NUCLEOTIDE SEQUENCE</scope>
    <source>
        <strain evidence="2">FC423</strain>
    </source>
</reference>
<dbReference type="EMBL" id="JABBWM010000062">
    <property type="protein sequence ID" value="KAG2098224.1"/>
    <property type="molecule type" value="Genomic_DNA"/>
</dbReference>
<evidence type="ECO:0000313" key="3">
    <source>
        <dbReference type="Proteomes" id="UP000823399"/>
    </source>
</evidence>
<proteinExistence type="predicted"/>
<evidence type="ECO:0000256" key="1">
    <source>
        <dbReference type="SAM" id="MobiDB-lite"/>
    </source>
</evidence>
<dbReference type="AlphaFoldDB" id="A0A9P7JQH6"/>
<accession>A0A9P7JQH6</accession>
<dbReference type="GeneID" id="64696313"/>
<dbReference type="PROSITE" id="PS51257">
    <property type="entry name" value="PROKAR_LIPOPROTEIN"/>
    <property type="match status" value="1"/>
</dbReference>